<dbReference type="RefSeq" id="WP_105941966.1">
    <property type="nucleotide sequence ID" value="NZ_CP027433.1"/>
</dbReference>
<dbReference type="PROSITE" id="PS51257">
    <property type="entry name" value="PROKAR_LIPOPROTEIN"/>
    <property type="match status" value="1"/>
</dbReference>
<dbReference type="KEGG" id="git:C6V83_08090"/>
<dbReference type="InterPro" id="IPR029046">
    <property type="entry name" value="LolA/LolB/LppX"/>
</dbReference>
<dbReference type="SUPFAM" id="SSF89392">
    <property type="entry name" value="Prokaryotic lipoproteins and lipoprotein localization factors"/>
    <property type="match status" value="1"/>
</dbReference>
<evidence type="ECO:0000313" key="9">
    <source>
        <dbReference type="EMBL" id="AVM00238.1"/>
    </source>
</evidence>
<dbReference type="InterPro" id="IPR009830">
    <property type="entry name" value="LppX/LprAFG"/>
</dbReference>
<protein>
    <recommendedName>
        <fullName evidence="11">LppX_LprAFG lipoprotein</fullName>
    </recommendedName>
</protein>
<organism evidence="9 10">
    <name type="scientific">Gordonia iterans</name>
    <dbReference type="NCBI Taxonomy" id="1004901"/>
    <lineage>
        <taxon>Bacteria</taxon>
        <taxon>Bacillati</taxon>
        <taxon>Actinomycetota</taxon>
        <taxon>Actinomycetes</taxon>
        <taxon>Mycobacteriales</taxon>
        <taxon>Gordoniaceae</taxon>
        <taxon>Gordonia</taxon>
    </lineage>
</organism>
<keyword evidence="4 8" id="KW-0732">Signal</keyword>
<dbReference type="EMBL" id="CP027433">
    <property type="protein sequence ID" value="AVM00238.1"/>
    <property type="molecule type" value="Genomic_DNA"/>
</dbReference>
<keyword evidence="10" id="KW-1185">Reference proteome</keyword>
<evidence type="ECO:0000256" key="4">
    <source>
        <dbReference type="ARBA" id="ARBA00022729"/>
    </source>
</evidence>
<comment type="subcellular location">
    <subcellularLocation>
        <location evidence="1">Cell envelope</location>
    </subcellularLocation>
</comment>
<dbReference type="CDD" id="cd16334">
    <property type="entry name" value="LppX-like"/>
    <property type="match status" value="1"/>
</dbReference>
<gene>
    <name evidence="9" type="ORF">C6V83_08090</name>
</gene>
<evidence type="ECO:0000256" key="3">
    <source>
        <dbReference type="ARBA" id="ARBA00022475"/>
    </source>
</evidence>
<feature type="signal peptide" evidence="8">
    <location>
        <begin position="1"/>
        <end position="21"/>
    </location>
</feature>
<evidence type="ECO:0000256" key="1">
    <source>
        <dbReference type="ARBA" id="ARBA00004196"/>
    </source>
</evidence>
<keyword evidence="5" id="KW-0564">Palmitate</keyword>
<evidence type="ECO:0000256" key="7">
    <source>
        <dbReference type="SAM" id="MobiDB-lite"/>
    </source>
</evidence>
<feature type="compositionally biased region" description="Polar residues" evidence="7">
    <location>
        <begin position="231"/>
        <end position="246"/>
    </location>
</feature>
<keyword evidence="6" id="KW-0449">Lipoprotein</keyword>
<evidence type="ECO:0008006" key="11">
    <source>
        <dbReference type="Google" id="ProtNLM"/>
    </source>
</evidence>
<comment type="similarity">
    <text evidence="2">Belongs to the LppX/LprAFG lipoprotein family.</text>
</comment>
<dbReference type="Gene3D" id="2.50.20.20">
    <property type="match status" value="1"/>
</dbReference>
<proteinExistence type="inferred from homology"/>
<sequence>MKRRQRVLGAVVALGAAAALALTACSSDSDTEPTPAASDPAATELLNKAADATEALTGAHLKITVDGAIQSINATGVEADVNTKPTVSGKGTATLNMGGKTAEAPFVYIDNAFYANVDGEGWINYGDGRSIYDVAQVLNPETGVPSILRGLEGAKTDGTEQIDGVTATKVTGTVPAKTVAGLTGAAGEDATTSTDPLDTTVWITDENQVARVLVEPAQDTTLTIDISKWNTSTEVTKPTGVQTPTVRPTAPPASDEPTREPAAG</sequence>
<name>A0A2S0KEW3_9ACTN</name>
<feature type="region of interest" description="Disordered" evidence="7">
    <location>
        <begin position="231"/>
        <end position="264"/>
    </location>
</feature>
<accession>A0A2S0KEW3</accession>
<evidence type="ECO:0000256" key="8">
    <source>
        <dbReference type="SAM" id="SignalP"/>
    </source>
</evidence>
<evidence type="ECO:0000256" key="5">
    <source>
        <dbReference type="ARBA" id="ARBA00023139"/>
    </source>
</evidence>
<dbReference type="GO" id="GO:0030313">
    <property type="term" value="C:cell envelope"/>
    <property type="evidence" value="ECO:0007669"/>
    <property type="project" value="UniProtKB-SubCell"/>
</dbReference>
<keyword evidence="3" id="KW-1003">Cell membrane</keyword>
<reference evidence="9 10" key="1">
    <citation type="submission" date="2018-03" db="EMBL/GenBank/DDBJ databases">
        <title>Characteristics and genome of n-alkane degrading marine bacteria Gordonia iterans isolated from crude oil contaminated in Tae-an, South Korea.</title>
        <authorList>
            <person name="Lee S.-S."/>
            <person name="Kim H."/>
        </authorList>
    </citation>
    <scope>NUCLEOTIDE SEQUENCE [LARGE SCALE GENOMIC DNA]</scope>
    <source>
        <strain evidence="9 10">Co17</strain>
    </source>
</reference>
<feature type="chain" id="PRO_5039563690" description="LppX_LprAFG lipoprotein" evidence="8">
    <location>
        <begin position="22"/>
        <end position="264"/>
    </location>
</feature>
<dbReference type="Proteomes" id="UP000239814">
    <property type="component" value="Chromosome"/>
</dbReference>
<evidence type="ECO:0000313" key="10">
    <source>
        <dbReference type="Proteomes" id="UP000239814"/>
    </source>
</evidence>
<dbReference type="OrthoDB" id="4711443at2"/>
<evidence type="ECO:0000256" key="2">
    <source>
        <dbReference type="ARBA" id="ARBA00009194"/>
    </source>
</evidence>
<dbReference type="Pfam" id="PF07161">
    <property type="entry name" value="LppX_LprAFG"/>
    <property type="match status" value="1"/>
</dbReference>
<keyword evidence="3" id="KW-0472">Membrane</keyword>
<evidence type="ECO:0000256" key="6">
    <source>
        <dbReference type="ARBA" id="ARBA00023288"/>
    </source>
</evidence>
<dbReference type="AlphaFoldDB" id="A0A2S0KEW3"/>